<feature type="region of interest" description="Disordered" evidence="1">
    <location>
        <begin position="112"/>
        <end position="136"/>
    </location>
</feature>
<evidence type="ECO:0000313" key="2">
    <source>
        <dbReference type="EMBL" id="OWP02516.1"/>
    </source>
</evidence>
<feature type="region of interest" description="Disordered" evidence="1">
    <location>
        <begin position="1"/>
        <end position="50"/>
    </location>
</feature>
<comment type="caution">
    <text evidence="2">The sequence shown here is derived from an EMBL/GenBank/DDBJ whole genome shotgun (WGS) entry which is preliminary data.</text>
</comment>
<dbReference type="Proteomes" id="UP000242519">
    <property type="component" value="Unassembled WGS sequence"/>
</dbReference>
<sequence length="162" mass="17143">MAAAGGKPRTEAATAGDPRVPGHRSGEEFPSSRLLPETSRYPPLGGQGPGAQSCMCTWKGPDGTGRHGTGRDGTKWNGMKWNGMERYGTALAWTGLSTVPGRLQSARPSRALLLSGGTPSSSIGTMESRHRTHERGKGAGVLDVRCTMDDGRWTMDDGRCAM</sequence>
<proteinExistence type="predicted"/>
<reference evidence="2 3" key="1">
    <citation type="submission" date="2017-04" db="EMBL/GenBank/DDBJ databases">
        <title>Draft genome sequence of Marssonina coronaria NL1: causal agent of apple blotch.</title>
        <authorList>
            <person name="Cheng Q."/>
        </authorList>
    </citation>
    <scope>NUCLEOTIDE SEQUENCE [LARGE SCALE GENOMIC DNA]</scope>
    <source>
        <strain evidence="2 3">NL1</strain>
    </source>
</reference>
<dbReference type="InParanoid" id="A0A218Z5L7"/>
<keyword evidence="3" id="KW-1185">Reference proteome</keyword>
<evidence type="ECO:0000313" key="3">
    <source>
        <dbReference type="Proteomes" id="UP000242519"/>
    </source>
</evidence>
<accession>A0A218Z5L7</accession>
<dbReference type="AlphaFoldDB" id="A0A218Z5L7"/>
<dbReference type="OrthoDB" id="5595078at2759"/>
<name>A0A218Z5L7_9HELO</name>
<organism evidence="2 3">
    <name type="scientific">Diplocarpon coronariae</name>
    <dbReference type="NCBI Taxonomy" id="2795749"/>
    <lineage>
        <taxon>Eukaryota</taxon>
        <taxon>Fungi</taxon>
        <taxon>Dikarya</taxon>
        <taxon>Ascomycota</taxon>
        <taxon>Pezizomycotina</taxon>
        <taxon>Leotiomycetes</taxon>
        <taxon>Helotiales</taxon>
        <taxon>Drepanopezizaceae</taxon>
        <taxon>Diplocarpon</taxon>
    </lineage>
</organism>
<gene>
    <name evidence="2" type="ORF">B2J93_2724</name>
</gene>
<evidence type="ECO:0000256" key="1">
    <source>
        <dbReference type="SAM" id="MobiDB-lite"/>
    </source>
</evidence>
<dbReference type="EMBL" id="MZNU01000228">
    <property type="protein sequence ID" value="OWP02516.1"/>
    <property type="molecule type" value="Genomic_DNA"/>
</dbReference>
<protein>
    <submittedName>
        <fullName evidence="2">Uncharacterized protein</fullName>
    </submittedName>
</protein>